<dbReference type="GO" id="GO:0006913">
    <property type="term" value="P:nucleocytoplasmic transport"/>
    <property type="evidence" value="ECO:0007669"/>
    <property type="project" value="TreeGrafter"/>
</dbReference>
<dbReference type="eggNOG" id="KOG1908">
    <property type="taxonomic scope" value="Eukaryota"/>
</dbReference>
<keyword evidence="5" id="KW-1185">Reference proteome</keyword>
<dbReference type="RefSeq" id="XP_007778145.1">
    <property type="nucleotide sequence ID" value="XM_007779955.1"/>
</dbReference>
<proteinExistence type="predicted"/>
<dbReference type="GO" id="GO:0031267">
    <property type="term" value="F:small GTPase binding"/>
    <property type="evidence" value="ECO:0007669"/>
    <property type="project" value="TreeGrafter"/>
</dbReference>
<evidence type="ECO:0000313" key="5">
    <source>
        <dbReference type="Proteomes" id="UP000016924"/>
    </source>
</evidence>
<dbReference type="InterPro" id="IPR032675">
    <property type="entry name" value="LRR_dom_sf"/>
</dbReference>
<evidence type="ECO:0000256" key="2">
    <source>
        <dbReference type="ARBA" id="ARBA00022614"/>
    </source>
</evidence>
<evidence type="ECO:0000256" key="1">
    <source>
        <dbReference type="ARBA" id="ARBA00022468"/>
    </source>
</evidence>
<accession>R7YLS4</accession>
<dbReference type="SMART" id="SM00368">
    <property type="entry name" value="LRR_RI"/>
    <property type="match status" value="6"/>
</dbReference>
<evidence type="ECO:0000313" key="4">
    <source>
        <dbReference type="EMBL" id="EON62828.1"/>
    </source>
</evidence>
<reference evidence="5" key="1">
    <citation type="submission" date="2012-06" db="EMBL/GenBank/DDBJ databases">
        <title>The genome sequence of Coniosporium apollinis CBS 100218.</title>
        <authorList>
            <consortium name="The Broad Institute Genome Sequencing Platform"/>
            <person name="Cuomo C."/>
            <person name="Gorbushina A."/>
            <person name="Noack S."/>
            <person name="Walker B."/>
            <person name="Young S.K."/>
            <person name="Zeng Q."/>
            <person name="Gargeya S."/>
            <person name="Fitzgerald M."/>
            <person name="Haas B."/>
            <person name="Abouelleil A."/>
            <person name="Alvarado L."/>
            <person name="Arachchi H.M."/>
            <person name="Berlin A.M."/>
            <person name="Chapman S.B."/>
            <person name="Goldberg J."/>
            <person name="Griggs A."/>
            <person name="Gujja S."/>
            <person name="Hansen M."/>
            <person name="Howarth C."/>
            <person name="Imamovic A."/>
            <person name="Larimer J."/>
            <person name="McCowan C."/>
            <person name="Montmayeur A."/>
            <person name="Murphy C."/>
            <person name="Neiman D."/>
            <person name="Pearson M."/>
            <person name="Priest M."/>
            <person name="Roberts A."/>
            <person name="Saif S."/>
            <person name="Shea T."/>
            <person name="Sisk P."/>
            <person name="Sykes S."/>
            <person name="Wortman J."/>
            <person name="Nusbaum C."/>
            <person name="Birren B."/>
        </authorList>
    </citation>
    <scope>NUCLEOTIDE SEQUENCE [LARGE SCALE GENOMIC DNA]</scope>
    <source>
        <strain evidence="5">CBS 100218</strain>
    </source>
</reference>
<dbReference type="GO" id="GO:0005634">
    <property type="term" value="C:nucleus"/>
    <property type="evidence" value="ECO:0007669"/>
    <property type="project" value="TreeGrafter"/>
</dbReference>
<sequence length="444" mass="48950">MDVHIHTLRQIVVYEDHSDEAAILALPSRSSRSQRPLAQELASAVFVDASPIKAVIDYERYVRQAKRIVRSLQADRLHAQQLKLDRGGKLKLLQGPWAGQELDPVSLEGPLAFPMPVTIPPRKEFEPIFDFLTDDKNVKAYLDGTLQDPSVHVGKELLWHTPLVQFDRGIIYEDGRLDLCKMVLGPTHISALMDALHTNSHITQFLLGNNIISRTGAERIAAFIERFPNRVETWYLAGCHITKQPLEKLVAAMTTSTRITNVWLKRNPLGPDAGSLLAHLIIHTQHLRTLDVENTSLGDDGVAQFFNALRGQPSSLRTLYLNANGMGEKASKALAAYLDDPQTHLENLFLASNPIGDAGIVHLAPALGHHATLQRLSLASTGLASKGIALLCQALAGHPKFMTLDLQAALTTGAHGQRYNYIDGIHALARHRPYCLDYGGNGYN</sequence>
<dbReference type="EMBL" id="JH767560">
    <property type="protein sequence ID" value="EON62828.1"/>
    <property type="molecule type" value="Genomic_DNA"/>
</dbReference>
<dbReference type="GO" id="GO:0048471">
    <property type="term" value="C:perinuclear region of cytoplasm"/>
    <property type="evidence" value="ECO:0007669"/>
    <property type="project" value="TreeGrafter"/>
</dbReference>
<dbReference type="PANTHER" id="PTHR24113">
    <property type="entry name" value="RAN GTPASE-ACTIVATING PROTEIN 1"/>
    <property type="match status" value="1"/>
</dbReference>
<keyword evidence="1" id="KW-0343">GTPase activation</keyword>
<dbReference type="PANTHER" id="PTHR24113:SF12">
    <property type="entry name" value="RAN GTPASE-ACTIVATING PROTEIN 1"/>
    <property type="match status" value="1"/>
</dbReference>
<evidence type="ECO:0008006" key="6">
    <source>
        <dbReference type="Google" id="ProtNLM"/>
    </source>
</evidence>
<gene>
    <name evidence="4" type="ORF">W97_02053</name>
</gene>
<dbReference type="HOGENOM" id="CLU_027887_0_0_1"/>
<keyword evidence="3" id="KW-0677">Repeat</keyword>
<dbReference type="SUPFAM" id="SSF52047">
    <property type="entry name" value="RNI-like"/>
    <property type="match status" value="1"/>
</dbReference>
<organism evidence="4 5">
    <name type="scientific">Coniosporium apollinis (strain CBS 100218)</name>
    <name type="common">Rock-inhabiting black yeast</name>
    <dbReference type="NCBI Taxonomy" id="1168221"/>
    <lineage>
        <taxon>Eukaryota</taxon>
        <taxon>Fungi</taxon>
        <taxon>Dikarya</taxon>
        <taxon>Ascomycota</taxon>
        <taxon>Pezizomycotina</taxon>
        <taxon>Dothideomycetes</taxon>
        <taxon>Dothideomycetes incertae sedis</taxon>
        <taxon>Coniosporium</taxon>
    </lineage>
</organism>
<dbReference type="Gene3D" id="3.80.10.10">
    <property type="entry name" value="Ribonuclease Inhibitor"/>
    <property type="match status" value="1"/>
</dbReference>
<dbReference type="GeneID" id="19899364"/>
<dbReference type="InterPro" id="IPR027038">
    <property type="entry name" value="RanGap"/>
</dbReference>
<dbReference type="Proteomes" id="UP000016924">
    <property type="component" value="Unassembled WGS sequence"/>
</dbReference>
<dbReference type="GO" id="GO:0005829">
    <property type="term" value="C:cytosol"/>
    <property type="evidence" value="ECO:0007669"/>
    <property type="project" value="TreeGrafter"/>
</dbReference>
<dbReference type="GO" id="GO:0005096">
    <property type="term" value="F:GTPase activator activity"/>
    <property type="evidence" value="ECO:0007669"/>
    <property type="project" value="UniProtKB-KW"/>
</dbReference>
<name>R7YLS4_CONA1</name>
<evidence type="ECO:0000256" key="3">
    <source>
        <dbReference type="ARBA" id="ARBA00022737"/>
    </source>
</evidence>
<dbReference type="Pfam" id="PF13516">
    <property type="entry name" value="LRR_6"/>
    <property type="match status" value="2"/>
</dbReference>
<dbReference type="AlphaFoldDB" id="R7YLS4"/>
<dbReference type="InterPro" id="IPR001611">
    <property type="entry name" value="Leu-rich_rpt"/>
</dbReference>
<dbReference type="OrthoDB" id="333024at2759"/>
<keyword evidence="2" id="KW-0433">Leucine-rich repeat</keyword>
<protein>
    <recommendedName>
        <fullName evidence="6">RNI-like protein</fullName>
    </recommendedName>
</protein>
<dbReference type="OMA" id="QAYNYIE"/>